<organism evidence="1">
    <name type="scientific">Bacteriophage sp</name>
    <dbReference type="NCBI Taxonomy" id="38018"/>
    <lineage>
        <taxon>Viruses</taxon>
    </lineage>
</organism>
<dbReference type="EMBL" id="BK029940">
    <property type="protein sequence ID" value="DAD55790.1"/>
    <property type="molecule type" value="Genomic_DNA"/>
</dbReference>
<proteinExistence type="predicted"/>
<name>A0A8D9PEH3_9VIRU</name>
<accession>A0A8D9PEH3</accession>
<reference evidence="1" key="1">
    <citation type="journal article" date="2021" name="Proc. Natl. Acad. Sci. U.S.A.">
        <title>A Catalog of Tens of Thousands of Viruses from Human Metagenomes Reveals Hidden Associations with Chronic Diseases.</title>
        <authorList>
            <person name="Tisza M.J."/>
            <person name="Buck C.B."/>
        </authorList>
    </citation>
    <scope>NUCLEOTIDE SEQUENCE</scope>
    <source>
        <strain evidence="1">CtOZu12</strain>
    </source>
</reference>
<sequence>MNISSYIYMASRLEVRDTGVGTDINKSPNTIRKEIEDKLKINPYLSPLSSDLILYNNFNLKD</sequence>
<evidence type="ECO:0000313" key="1">
    <source>
        <dbReference type="EMBL" id="DAD55790.1"/>
    </source>
</evidence>
<protein>
    <submittedName>
        <fullName evidence="1">Uncharacterized protein</fullName>
    </submittedName>
</protein>